<dbReference type="Proteomes" id="UP000245956">
    <property type="component" value="Unassembled WGS sequence"/>
</dbReference>
<dbReference type="PANTHER" id="PTHR47256">
    <property type="entry name" value="ZN(II)2CYS6 TRANSCRIPTION FACTOR (EUROFUNG)-RELATED"/>
    <property type="match status" value="1"/>
</dbReference>
<evidence type="ECO:0000313" key="1">
    <source>
        <dbReference type="EMBL" id="KAK4084781.1"/>
    </source>
</evidence>
<protein>
    <recommendedName>
        <fullName evidence="5">Nitrate assimilation regulatory protein nirA</fullName>
    </recommendedName>
</protein>
<name>A0A2U3ECQ8_PURLI</name>
<evidence type="ECO:0000313" key="2">
    <source>
        <dbReference type="EMBL" id="PWI72298.1"/>
    </source>
</evidence>
<accession>A0A2U3ECQ8</accession>
<organism evidence="2 3">
    <name type="scientific">Purpureocillium lilacinum</name>
    <name type="common">Paecilomyces lilacinus</name>
    <dbReference type="NCBI Taxonomy" id="33203"/>
    <lineage>
        <taxon>Eukaryota</taxon>
        <taxon>Fungi</taxon>
        <taxon>Dikarya</taxon>
        <taxon>Ascomycota</taxon>
        <taxon>Pezizomycotina</taxon>
        <taxon>Sordariomycetes</taxon>
        <taxon>Hypocreomycetidae</taxon>
        <taxon>Hypocreales</taxon>
        <taxon>Ophiocordycipitaceae</taxon>
        <taxon>Purpureocillium</taxon>
    </lineage>
</organism>
<reference evidence="1" key="3">
    <citation type="submission" date="2023-11" db="EMBL/GenBank/DDBJ databases">
        <authorList>
            <person name="Beijen E."/>
            <person name="Ohm R.A."/>
        </authorList>
    </citation>
    <scope>NUCLEOTIDE SEQUENCE</scope>
    <source>
        <strain evidence="1">CBS 150709</strain>
    </source>
</reference>
<evidence type="ECO:0000313" key="4">
    <source>
        <dbReference type="Proteomes" id="UP001287286"/>
    </source>
</evidence>
<dbReference type="PANTHER" id="PTHR47256:SF1">
    <property type="entry name" value="ZN(II)2CYS6 TRANSCRIPTION FACTOR (EUROFUNG)"/>
    <property type="match status" value="1"/>
</dbReference>
<dbReference type="EMBL" id="LCWV01000006">
    <property type="protein sequence ID" value="PWI72298.1"/>
    <property type="molecule type" value="Genomic_DNA"/>
</dbReference>
<reference evidence="2 3" key="2">
    <citation type="journal article" date="2016" name="Front. Microbiol.">
        <title>Genome and transcriptome sequences reveal the specific parasitism of the nematophagous Purpureocillium lilacinum 36-1.</title>
        <authorList>
            <person name="Xie J."/>
            <person name="Li S."/>
            <person name="Mo C."/>
            <person name="Xiao X."/>
            <person name="Peng D."/>
            <person name="Wang G."/>
            <person name="Xiao Y."/>
        </authorList>
    </citation>
    <scope>NUCLEOTIDE SEQUENCE [LARGE SCALE GENOMIC DNA]</scope>
    <source>
        <strain evidence="2 3">36-1</strain>
    </source>
</reference>
<dbReference type="AlphaFoldDB" id="A0A2U3ECQ8"/>
<comment type="caution">
    <text evidence="2">The sequence shown here is derived from an EMBL/GenBank/DDBJ whole genome shotgun (WGS) entry which is preliminary data.</text>
</comment>
<reference evidence="1 4" key="4">
    <citation type="journal article" date="2024" name="Microbiol. Resour. Announc.">
        <title>Genome annotations for the ascomycete fungi Trichoderma harzianum, Trichoderma aggressivum, and Purpureocillium lilacinum.</title>
        <authorList>
            <person name="Beijen E.P.W."/>
            <person name="Ohm R.A."/>
        </authorList>
    </citation>
    <scope>NUCLEOTIDE SEQUENCE [LARGE SCALE GENOMIC DNA]</scope>
    <source>
        <strain evidence="1 4">CBS 150709</strain>
    </source>
</reference>
<keyword evidence="4" id="KW-1185">Reference proteome</keyword>
<proteinExistence type="predicted"/>
<dbReference type="Proteomes" id="UP001287286">
    <property type="component" value="Unassembled WGS sequence"/>
</dbReference>
<dbReference type="InterPro" id="IPR053187">
    <property type="entry name" value="Notoamide_regulator"/>
</dbReference>
<dbReference type="CDD" id="cd12148">
    <property type="entry name" value="fungal_TF_MHR"/>
    <property type="match status" value="1"/>
</dbReference>
<sequence length="537" mass="59053">MHTLLQQPALPLSHLDGPPIHEADELGFRDLPASGPNLAQKYYEERLNRLELSNWTSVAIADDFAASVLSNYLELNHPVLGLFDAGLFLRDLTNLQHDFCSTFLVNATLAFACQSFTGIDLRAAPLASAFIREAERLWRSEGLLDSALNVASILMLSVSIHTYGGDLKVTDLLDGGRCMAQRLGMFGPQLRSPSGVGSGEMSAEHQRSMAHIAHGAYAWLSLCTFYYPQNPTHLPPLWPATGPDSFGNSASEPLGIPARATELAAIVDSKFTALCQFWSIMQVVATTYFASRPKSKSVREPIPLHFAESTYRKLLAWANTLEGTMSRENGGPEHVLVFHILFHCAVIRIFIPFVNDSKENRLLSFSSTDSSVKTVLHASISQLKGLLLDCRQDRRKMLLIAHTNAAILHVSNAMLLDAADRAGRGSPQDPDCRPYFLLCLANCRDMYTCFPVFGSVGRGLLAMAMRDGVMDSESAKRLVATLDSRGTHHDPTARRALGTFTIDFALAMREPEHAEAATLARQFDELTLFADLTTGTW</sequence>
<evidence type="ECO:0000313" key="3">
    <source>
        <dbReference type="Proteomes" id="UP000245956"/>
    </source>
</evidence>
<dbReference type="EMBL" id="JAWRVI010000050">
    <property type="protein sequence ID" value="KAK4084781.1"/>
    <property type="molecule type" value="Genomic_DNA"/>
</dbReference>
<reference evidence="2" key="1">
    <citation type="submission" date="2015-05" db="EMBL/GenBank/DDBJ databases">
        <authorList>
            <person name="Wang D.B."/>
            <person name="Wang M."/>
        </authorList>
    </citation>
    <scope>NUCLEOTIDE SEQUENCE</scope>
    <source>
        <strain evidence="2">36-1</strain>
    </source>
</reference>
<gene>
    <name evidence="2" type="ORF">PCL_10921</name>
    <name evidence="1" type="ORF">Purlil1_10187</name>
</gene>
<evidence type="ECO:0008006" key="5">
    <source>
        <dbReference type="Google" id="ProtNLM"/>
    </source>
</evidence>